<dbReference type="EMBL" id="JAPFFF010000006">
    <property type="protein sequence ID" value="KAK8887457.1"/>
    <property type="molecule type" value="Genomic_DNA"/>
</dbReference>
<dbReference type="Gene3D" id="3.90.70.10">
    <property type="entry name" value="Cysteine proteinases"/>
    <property type="match status" value="1"/>
</dbReference>
<dbReference type="InterPro" id="IPR050158">
    <property type="entry name" value="Ubiquitin_ubiquitin-like"/>
</dbReference>
<dbReference type="InterPro" id="IPR029071">
    <property type="entry name" value="Ubiquitin-like_domsf"/>
</dbReference>
<dbReference type="InterPro" id="IPR000626">
    <property type="entry name" value="Ubiquitin-like_dom"/>
</dbReference>
<dbReference type="PRINTS" id="PR00348">
    <property type="entry name" value="UBIQUITIN"/>
</dbReference>
<dbReference type="CDD" id="cd17039">
    <property type="entry name" value="Ubl_ubiquitin_like"/>
    <property type="match status" value="1"/>
</dbReference>
<dbReference type="InterPro" id="IPR019956">
    <property type="entry name" value="Ubiquitin_dom"/>
</dbReference>
<dbReference type="SUPFAM" id="SSF54001">
    <property type="entry name" value="Cysteine proteinases"/>
    <property type="match status" value="1"/>
</dbReference>
<dbReference type="PROSITE" id="PS50053">
    <property type="entry name" value="UBIQUITIN_2"/>
    <property type="match status" value="1"/>
</dbReference>
<dbReference type="PANTHER" id="PTHR10666">
    <property type="entry name" value="UBIQUITIN"/>
    <property type="match status" value="1"/>
</dbReference>
<name>A0ABR2K965_9EUKA</name>
<dbReference type="Pfam" id="PF00240">
    <property type="entry name" value="ubiquitin"/>
    <property type="match status" value="1"/>
</dbReference>
<protein>
    <recommendedName>
        <fullName evidence="1">Ubiquitin-like domain-containing protein</fullName>
    </recommendedName>
</protein>
<proteinExistence type="predicted"/>
<sequence>MQITCECGDGKNISFYVQPTDTIGEIKSKIQQINNIPKDIQRLIYNKNILEDRNTVQFYGIQNGSILQLNIVFMCGNCPTEKPSKVIGLLNDDHEKVKEPLKPGKLTRQIIRNTNSSCVYEQIGGTCYAYAATSAYINTVMRIYGAKEAPSFGECFAIANYNGSDGGYSKISLEKLENHFHYGICADKVNRTTIYNVLKISVVVSFSTSKQGWINVGKGELLTKPDGPADGRHAAVVEGYDFDKRCLICKNSWGDKTAKPRFYLKVSATHDHYFVHTYFTLNSIAGLTKMNYVPRISRCITNLNGFLINSAWMDQNTAIYESDFISEKHNDKSGPLNFLGYDLQEWIYIQLNPNVFPLCHMKNPISYALSLNDDFNLLN</sequence>
<dbReference type="SMART" id="SM00213">
    <property type="entry name" value="UBQ"/>
    <property type="match status" value="1"/>
</dbReference>
<comment type="caution">
    <text evidence="2">The sequence shown here is derived from an EMBL/GenBank/DDBJ whole genome shotgun (WGS) entry which is preliminary data.</text>
</comment>
<organism evidence="2 3">
    <name type="scientific">Tritrichomonas musculus</name>
    <dbReference type="NCBI Taxonomy" id="1915356"/>
    <lineage>
        <taxon>Eukaryota</taxon>
        <taxon>Metamonada</taxon>
        <taxon>Parabasalia</taxon>
        <taxon>Tritrichomonadida</taxon>
        <taxon>Tritrichomonadidae</taxon>
        <taxon>Tritrichomonas</taxon>
    </lineage>
</organism>
<dbReference type="Proteomes" id="UP001470230">
    <property type="component" value="Unassembled WGS sequence"/>
</dbReference>
<evidence type="ECO:0000313" key="3">
    <source>
        <dbReference type="Proteomes" id="UP001470230"/>
    </source>
</evidence>
<reference evidence="2 3" key="1">
    <citation type="submission" date="2024-04" db="EMBL/GenBank/DDBJ databases">
        <title>Tritrichomonas musculus Genome.</title>
        <authorList>
            <person name="Alves-Ferreira E."/>
            <person name="Grigg M."/>
            <person name="Lorenzi H."/>
            <person name="Galac M."/>
        </authorList>
    </citation>
    <scope>NUCLEOTIDE SEQUENCE [LARGE SCALE GENOMIC DNA]</scope>
    <source>
        <strain evidence="2 3">EAF2021</strain>
    </source>
</reference>
<evidence type="ECO:0000259" key="1">
    <source>
        <dbReference type="PROSITE" id="PS50053"/>
    </source>
</evidence>
<evidence type="ECO:0000313" key="2">
    <source>
        <dbReference type="EMBL" id="KAK8887457.1"/>
    </source>
</evidence>
<feature type="domain" description="Ubiquitin-like" evidence="1">
    <location>
        <begin position="1"/>
        <end position="69"/>
    </location>
</feature>
<dbReference type="SUPFAM" id="SSF54236">
    <property type="entry name" value="Ubiquitin-like"/>
    <property type="match status" value="1"/>
</dbReference>
<dbReference type="Gene3D" id="3.10.20.90">
    <property type="entry name" value="Phosphatidylinositol 3-kinase Catalytic Subunit, Chain A, domain 1"/>
    <property type="match status" value="1"/>
</dbReference>
<dbReference type="InterPro" id="IPR038765">
    <property type="entry name" value="Papain-like_cys_pep_sf"/>
</dbReference>
<accession>A0ABR2K965</accession>
<keyword evidence="3" id="KW-1185">Reference proteome</keyword>
<gene>
    <name evidence="2" type="ORF">M9Y10_038502</name>
</gene>